<name>A0ABD2ZXN5_9GENT</name>
<keyword evidence="2" id="KW-1185">Reference proteome</keyword>
<dbReference type="EMBL" id="JBJUIK010000007">
    <property type="protein sequence ID" value="KAL3523793.1"/>
    <property type="molecule type" value="Genomic_DNA"/>
</dbReference>
<evidence type="ECO:0000313" key="1">
    <source>
        <dbReference type="EMBL" id="KAL3523793.1"/>
    </source>
</evidence>
<accession>A0ABD2ZXN5</accession>
<organism evidence="1 2">
    <name type="scientific">Cinchona calisaya</name>
    <dbReference type="NCBI Taxonomy" id="153742"/>
    <lineage>
        <taxon>Eukaryota</taxon>
        <taxon>Viridiplantae</taxon>
        <taxon>Streptophyta</taxon>
        <taxon>Embryophyta</taxon>
        <taxon>Tracheophyta</taxon>
        <taxon>Spermatophyta</taxon>
        <taxon>Magnoliopsida</taxon>
        <taxon>eudicotyledons</taxon>
        <taxon>Gunneridae</taxon>
        <taxon>Pentapetalae</taxon>
        <taxon>asterids</taxon>
        <taxon>lamiids</taxon>
        <taxon>Gentianales</taxon>
        <taxon>Rubiaceae</taxon>
        <taxon>Cinchonoideae</taxon>
        <taxon>Cinchoneae</taxon>
        <taxon>Cinchona</taxon>
    </lineage>
</organism>
<dbReference type="Proteomes" id="UP001630127">
    <property type="component" value="Unassembled WGS sequence"/>
</dbReference>
<protein>
    <submittedName>
        <fullName evidence="1">Uncharacterized protein</fullName>
    </submittedName>
</protein>
<proteinExistence type="predicted"/>
<reference evidence="1 2" key="1">
    <citation type="submission" date="2024-11" db="EMBL/GenBank/DDBJ databases">
        <title>A near-complete genome assembly of Cinchona calisaya.</title>
        <authorList>
            <person name="Lian D.C."/>
            <person name="Zhao X.W."/>
            <person name="Wei L."/>
        </authorList>
    </citation>
    <scope>NUCLEOTIDE SEQUENCE [LARGE SCALE GENOMIC DNA]</scope>
    <source>
        <tissue evidence="1">Nenye</tissue>
    </source>
</reference>
<gene>
    <name evidence="1" type="ORF">ACH5RR_016627</name>
</gene>
<dbReference type="AlphaFoldDB" id="A0ABD2ZXN5"/>
<sequence>MEVKGMIIFHHSTLHFTTMATNLSKQLKNTSKLRVKSLLSYLNLGIMEIKMHDNISSFYSSFCNNGYKFIKAIEQYDEAKGKIFAKLYEEVKDYNKNMARRKEERA</sequence>
<comment type="caution">
    <text evidence="1">The sequence shown here is derived from an EMBL/GenBank/DDBJ whole genome shotgun (WGS) entry which is preliminary data.</text>
</comment>
<evidence type="ECO:0000313" key="2">
    <source>
        <dbReference type="Proteomes" id="UP001630127"/>
    </source>
</evidence>